<evidence type="ECO:0000256" key="1">
    <source>
        <dbReference type="ARBA" id="ARBA00022490"/>
    </source>
</evidence>
<dbReference type="SUPFAM" id="SSF75420">
    <property type="entry name" value="YhbC-like, N-terminal domain"/>
    <property type="match status" value="1"/>
</dbReference>
<dbReference type="Gene3D" id="3.30.300.70">
    <property type="entry name" value="RimP-like superfamily, N-terminal"/>
    <property type="match status" value="1"/>
</dbReference>
<organism evidence="7">
    <name type="scientific">freshwater metagenome</name>
    <dbReference type="NCBI Taxonomy" id="449393"/>
    <lineage>
        <taxon>unclassified sequences</taxon>
        <taxon>metagenomes</taxon>
        <taxon>ecological metagenomes</taxon>
    </lineage>
</organism>
<feature type="compositionally biased region" description="Acidic residues" evidence="3">
    <location>
        <begin position="199"/>
        <end position="214"/>
    </location>
</feature>
<dbReference type="SUPFAM" id="SSF74942">
    <property type="entry name" value="YhbC-like, C-terminal domain"/>
    <property type="match status" value="1"/>
</dbReference>
<evidence type="ECO:0000259" key="5">
    <source>
        <dbReference type="Pfam" id="PF17384"/>
    </source>
</evidence>
<dbReference type="AlphaFoldDB" id="A0A6J7UU51"/>
<proteinExistence type="inferred from homology"/>
<feature type="region of interest" description="Disordered" evidence="3">
    <location>
        <begin position="194"/>
        <end position="229"/>
    </location>
</feature>
<protein>
    <submittedName>
        <fullName evidence="7">Unannotated protein</fullName>
    </submittedName>
</protein>
<evidence type="ECO:0000259" key="4">
    <source>
        <dbReference type="Pfam" id="PF02576"/>
    </source>
</evidence>
<name>A0A6J7UU51_9ZZZZ</name>
<evidence type="ECO:0000256" key="2">
    <source>
        <dbReference type="ARBA" id="ARBA00022517"/>
    </source>
</evidence>
<dbReference type="GO" id="GO:0006412">
    <property type="term" value="P:translation"/>
    <property type="evidence" value="ECO:0007669"/>
    <property type="project" value="TreeGrafter"/>
</dbReference>
<dbReference type="Pfam" id="PF02576">
    <property type="entry name" value="RimP_N"/>
    <property type="match status" value="1"/>
</dbReference>
<dbReference type="GO" id="GO:0005829">
    <property type="term" value="C:cytosol"/>
    <property type="evidence" value="ECO:0007669"/>
    <property type="project" value="TreeGrafter"/>
</dbReference>
<feature type="domain" description="Ribosome maturation factor RimP N-terminal" evidence="4">
    <location>
        <begin position="24"/>
        <end position="96"/>
    </location>
</feature>
<keyword evidence="2" id="KW-0690">Ribosome biogenesis</keyword>
<dbReference type="PANTHER" id="PTHR33867:SF1">
    <property type="entry name" value="RIBOSOME MATURATION FACTOR RIMP"/>
    <property type="match status" value="1"/>
</dbReference>
<dbReference type="PANTHER" id="PTHR33867">
    <property type="entry name" value="RIBOSOME MATURATION FACTOR RIMP"/>
    <property type="match status" value="1"/>
</dbReference>
<gene>
    <name evidence="6" type="ORF">UFOPK4098_01516</name>
    <name evidence="7" type="ORF">UFOPK4347_01779</name>
</gene>
<keyword evidence="1" id="KW-0963">Cytoplasm</keyword>
<dbReference type="CDD" id="cd01734">
    <property type="entry name" value="YlxS_C"/>
    <property type="match status" value="1"/>
</dbReference>
<reference evidence="7" key="1">
    <citation type="submission" date="2020-05" db="EMBL/GenBank/DDBJ databases">
        <authorList>
            <person name="Chiriac C."/>
            <person name="Salcher M."/>
            <person name="Ghai R."/>
            <person name="Kavagutti S V."/>
        </authorList>
    </citation>
    <scope>NUCLEOTIDE SEQUENCE</scope>
</reference>
<evidence type="ECO:0000313" key="7">
    <source>
        <dbReference type="EMBL" id="CAB5068376.1"/>
    </source>
</evidence>
<dbReference type="Gene3D" id="2.30.30.180">
    <property type="entry name" value="Ribosome maturation factor RimP, C-terminal domain"/>
    <property type="match status" value="1"/>
</dbReference>
<dbReference type="InterPro" id="IPR035956">
    <property type="entry name" value="RimP_N_sf"/>
</dbReference>
<dbReference type="EMBL" id="CAFBQU010000099">
    <property type="protein sequence ID" value="CAB5068376.1"/>
    <property type="molecule type" value="Genomic_DNA"/>
</dbReference>
<dbReference type="HAMAP" id="MF_01077">
    <property type="entry name" value="RimP"/>
    <property type="match status" value="1"/>
</dbReference>
<dbReference type="InterPro" id="IPR028989">
    <property type="entry name" value="RimP_N"/>
</dbReference>
<feature type="domain" description="Ribosome maturation factor RimP C-terminal" evidence="5">
    <location>
        <begin position="99"/>
        <end position="171"/>
    </location>
</feature>
<evidence type="ECO:0000313" key="6">
    <source>
        <dbReference type="EMBL" id="CAB5030716.1"/>
    </source>
</evidence>
<dbReference type="InterPro" id="IPR003728">
    <property type="entry name" value="Ribosome_maturation_RimP"/>
</dbReference>
<dbReference type="InterPro" id="IPR028998">
    <property type="entry name" value="RimP_C"/>
</dbReference>
<dbReference type="InterPro" id="IPR036847">
    <property type="entry name" value="RimP_C_sf"/>
</dbReference>
<sequence>MTDASTHPAPRSFGSPVADAVAALVGPIVSDLELEIYDLEFSGGVVRVEVDTPPGQESGVSLDKIALITRLLGRELDHNDPVPGRYTLEVSSPGLERNLRRAEHYQREVGKTVSLRLHTAIDGARRFQGILAAATPQEITVHILPEGKRAEARSITIDIANIDRAKTVFVWAAAPKPGSPEARKAAELEAQFAALEANGSDDSDESDDEFEDDFETKHSDTANTEATAS</sequence>
<dbReference type="Pfam" id="PF17384">
    <property type="entry name" value="DUF150_C"/>
    <property type="match status" value="1"/>
</dbReference>
<dbReference type="GO" id="GO:0000028">
    <property type="term" value="P:ribosomal small subunit assembly"/>
    <property type="evidence" value="ECO:0007669"/>
    <property type="project" value="TreeGrafter"/>
</dbReference>
<accession>A0A6J7UU51</accession>
<dbReference type="EMBL" id="CAFBPN010000135">
    <property type="protein sequence ID" value="CAB5030716.1"/>
    <property type="molecule type" value="Genomic_DNA"/>
</dbReference>
<evidence type="ECO:0000256" key="3">
    <source>
        <dbReference type="SAM" id="MobiDB-lite"/>
    </source>
</evidence>